<dbReference type="InterPro" id="IPR012674">
    <property type="entry name" value="Calycin"/>
</dbReference>
<dbReference type="Gene3D" id="2.40.128.20">
    <property type="match status" value="1"/>
</dbReference>
<dbReference type="AlphaFoldDB" id="A0A8C6NXV5"/>
<reference evidence="1" key="2">
    <citation type="submission" date="2025-08" db="UniProtKB">
        <authorList>
            <consortium name="Ensembl"/>
        </authorList>
    </citation>
    <scope>IDENTIFICATION</scope>
</reference>
<evidence type="ECO:0000313" key="2">
    <source>
        <dbReference type="Proteomes" id="UP000694548"/>
    </source>
</evidence>
<reference evidence="1" key="3">
    <citation type="submission" date="2025-09" db="UniProtKB">
        <authorList>
            <consortium name="Ensembl"/>
        </authorList>
    </citation>
    <scope>IDENTIFICATION</scope>
</reference>
<sequence length="184" mass="21516">PTAKECKGLTKRLPTKKPIFWDWVGVWAVTDTDKFHDALENCTRSHIEFKLLPDNKTIEFIERNTSSAPFLLLVCVVIFIRVFCVLEVEKEGIVQNYTGIGDIDYYESCYNCLLMPYKTSTHQYLISYKREGLHRDVEKHKVDHDNLKKMAESLGFRHDKQFIYNGLADFCRKKSAPEEKCEQL</sequence>
<evidence type="ECO:0000313" key="1">
    <source>
        <dbReference type="Ensembl" id="ENSNFUP00015033131.1"/>
    </source>
</evidence>
<organism evidence="1 2">
    <name type="scientific">Nothobranchius furzeri</name>
    <name type="common">Turquoise killifish</name>
    <dbReference type="NCBI Taxonomy" id="105023"/>
    <lineage>
        <taxon>Eukaryota</taxon>
        <taxon>Metazoa</taxon>
        <taxon>Chordata</taxon>
        <taxon>Craniata</taxon>
        <taxon>Vertebrata</taxon>
        <taxon>Euteleostomi</taxon>
        <taxon>Actinopterygii</taxon>
        <taxon>Neopterygii</taxon>
        <taxon>Teleostei</taxon>
        <taxon>Neoteleostei</taxon>
        <taxon>Acanthomorphata</taxon>
        <taxon>Ovalentaria</taxon>
        <taxon>Atherinomorphae</taxon>
        <taxon>Cyprinodontiformes</taxon>
        <taxon>Nothobranchiidae</taxon>
        <taxon>Nothobranchius</taxon>
    </lineage>
</organism>
<name>A0A8C6NXV5_NOTFU</name>
<keyword evidence="2" id="KW-1185">Reference proteome</keyword>
<dbReference type="Ensembl" id="ENSNFUT00015034624.1">
    <property type="protein sequence ID" value="ENSNFUP00015033131.1"/>
    <property type="gene ID" value="ENSNFUG00015016220.1"/>
</dbReference>
<dbReference type="Proteomes" id="UP000694548">
    <property type="component" value="Chromosome sgr19"/>
</dbReference>
<protein>
    <submittedName>
        <fullName evidence="1">Uncharacterized protein</fullName>
    </submittedName>
</protein>
<accession>A0A8C6NXV5</accession>
<proteinExistence type="predicted"/>
<dbReference type="GeneTree" id="ENSGT01030000234802"/>
<reference evidence="1" key="1">
    <citation type="submission" date="2014-08" db="EMBL/GenBank/DDBJ databases">
        <authorList>
            <person name="Senf B."/>
            <person name="Petzold A."/>
            <person name="Downie B.R."/>
            <person name="Koch P."/>
            <person name="Platzer M."/>
        </authorList>
    </citation>
    <scope>NUCLEOTIDE SEQUENCE [LARGE SCALE GENOMIC DNA]</scope>
    <source>
        <strain evidence="1">GRZ</strain>
    </source>
</reference>